<sequence length="741" mass="83043">MNHPTSHTAPTATVLQQVRAQYLQKKAWLYALQAVAVALPLAMWAYRSWQHGTGEASIGAGILIVLSIGFQVARWREVRKKTSLLKVAQHLNRKYPQLEESAELLLQSETELGLLANLQRQRTAEAAAQISTAEASQVNFRNGWLTLLAGLVLAVIIWFVPALVTIQPSAEPLPEKTTTNVNAPVAQPKAILPAIEQMHVRISPPTYTRKTRYAVTTPSFKAEVGAKVEWTVQTNQPVKSLQLVLGNQKPISLRAVAGREHTYTAAITVTQSTLYHLQLNGQNSDFYSIEAIPDEAPVLTVKKPAQYTEILFGEPQRVTVQATLQDDYGLKTADLVATVAKGEGEAVKFREQRIPLRVSFNGQPRQVQLNQILNLQQLGMTYGDELYFYLQAYDNHRGYTRTEAFLVEIEDTTIVETMDDLSLGVTPNPEYFRSQRQIIIDTEKLIQEQKSLAQPVFAERSNNIGVDQKLLRLRYGKFLGEEFESNIGAAALPEGLAEGHSVDDGHDHSPKKGESEHQTQMNELLDPYLHKHDQEEAATFFEPAIKAQLKGALAQMWEAELRLRTGRPKEALPFEYKALRMLKDVQQKSRVYVKKSGFEPPPLKEPEKRLTGDLTKVQTVALRREEKPEASYPVVRQALQRVESLKQGATPKAEDAALLERAGQELGKAAVREPGQYLKALQDVRHIVQDIRAQRAICADCLLRVESALHRFLPVSEKRAAKRTSAATEKNLAQDYFNRLD</sequence>
<evidence type="ECO:0000256" key="2">
    <source>
        <dbReference type="SAM" id="Phobius"/>
    </source>
</evidence>
<name>A0A3M9N5K2_9BACT</name>
<keyword evidence="2" id="KW-0472">Membrane</keyword>
<evidence type="ECO:0000256" key="1">
    <source>
        <dbReference type="SAM" id="MobiDB-lite"/>
    </source>
</evidence>
<dbReference type="RefSeq" id="WP_123131773.1">
    <property type="nucleotide sequence ID" value="NZ_RJJE01000002.1"/>
</dbReference>
<dbReference type="Proteomes" id="UP000271010">
    <property type="component" value="Unassembled WGS sequence"/>
</dbReference>
<reference evidence="3 4" key="1">
    <citation type="submission" date="2018-11" db="EMBL/GenBank/DDBJ databases">
        <title>Rufibacter latericius sp. nov., isolated from water in Baiyang Lake.</title>
        <authorList>
            <person name="Yang Y."/>
        </authorList>
    </citation>
    <scope>NUCLEOTIDE SEQUENCE [LARGE SCALE GENOMIC DNA]</scope>
    <source>
        <strain evidence="3 4">MCC P1</strain>
    </source>
</reference>
<keyword evidence="4" id="KW-1185">Reference proteome</keyword>
<feature type="transmembrane region" description="Helical" evidence="2">
    <location>
        <begin position="58"/>
        <end position="75"/>
    </location>
</feature>
<accession>A0A3M9N5K2</accession>
<organism evidence="3 4">
    <name type="scientific">Rufibacter immobilis</name>
    <dbReference type="NCBI Taxonomy" id="1348778"/>
    <lineage>
        <taxon>Bacteria</taxon>
        <taxon>Pseudomonadati</taxon>
        <taxon>Bacteroidota</taxon>
        <taxon>Cytophagia</taxon>
        <taxon>Cytophagales</taxon>
        <taxon>Hymenobacteraceae</taxon>
        <taxon>Rufibacter</taxon>
    </lineage>
</organism>
<proteinExistence type="predicted"/>
<feature type="region of interest" description="Disordered" evidence="1">
    <location>
        <begin position="497"/>
        <end position="518"/>
    </location>
</feature>
<dbReference type="EMBL" id="RJJE01000002">
    <property type="protein sequence ID" value="RNI32473.1"/>
    <property type="molecule type" value="Genomic_DNA"/>
</dbReference>
<keyword evidence="2" id="KW-0812">Transmembrane</keyword>
<evidence type="ECO:0008006" key="5">
    <source>
        <dbReference type="Google" id="ProtNLM"/>
    </source>
</evidence>
<feature type="transmembrane region" description="Helical" evidence="2">
    <location>
        <begin position="27"/>
        <end position="46"/>
    </location>
</feature>
<protein>
    <recommendedName>
        <fullName evidence="5">DUF4175 family protein</fullName>
    </recommendedName>
</protein>
<dbReference type="AlphaFoldDB" id="A0A3M9N5K2"/>
<evidence type="ECO:0000313" key="4">
    <source>
        <dbReference type="Proteomes" id="UP000271010"/>
    </source>
</evidence>
<keyword evidence="2" id="KW-1133">Transmembrane helix</keyword>
<feature type="transmembrane region" description="Helical" evidence="2">
    <location>
        <begin position="144"/>
        <end position="164"/>
    </location>
</feature>
<feature type="compositionally biased region" description="Basic and acidic residues" evidence="1">
    <location>
        <begin position="500"/>
        <end position="517"/>
    </location>
</feature>
<dbReference type="OrthoDB" id="780137at2"/>
<comment type="caution">
    <text evidence="3">The sequence shown here is derived from an EMBL/GenBank/DDBJ whole genome shotgun (WGS) entry which is preliminary data.</text>
</comment>
<evidence type="ECO:0000313" key="3">
    <source>
        <dbReference type="EMBL" id="RNI32473.1"/>
    </source>
</evidence>
<gene>
    <name evidence="3" type="ORF">EFA69_03885</name>
</gene>